<keyword evidence="8" id="KW-0788">Thiol protease</keyword>
<protein>
    <recommendedName>
        <fullName evidence="9">Pyroglutamyl-peptidase I</fullName>
        <ecNumber evidence="9">3.4.19.3</ecNumber>
    </recommendedName>
</protein>
<dbReference type="CDD" id="cd00501">
    <property type="entry name" value="Peptidase_C15"/>
    <property type="match status" value="1"/>
</dbReference>
<keyword evidence="5" id="KW-0963">Cytoplasm</keyword>
<evidence type="ECO:0000256" key="6">
    <source>
        <dbReference type="ARBA" id="ARBA00022670"/>
    </source>
</evidence>
<dbReference type="InterPro" id="IPR029762">
    <property type="entry name" value="PGP-I_bact-type"/>
</dbReference>
<comment type="similarity">
    <text evidence="4">Belongs to the peptidase C15 family.</text>
</comment>
<dbReference type="GeneID" id="301325656"/>
<dbReference type="PROSITE" id="PS01333">
    <property type="entry name" value="PYRASE_GLU"/>
    <property type="match status" value="1"/>
</dbReference>
<evidence type="ECO:0000256" key="4">
    <source>
        <dbReference type="ARBA" id="ARBA00006641"/>
    </source>
</evidence>
<sequence>MSKLLLTGFEPFLENRHNPTEQIVLELDEEVVGEFEVISRVLPVDYERAAEMLIEYVDQCEPAAIMMLGLAADRTKVTPERIAINVNDSVEDNSGNAPVDQPIVKGGPAAYFSTLPIKKMTDALVENGIPAEVSNTAGTYLCNNVMYSVLYALEQKEMDIPAGFIHVPPTFEMTLHHSAHTGFPYTSIRDSIKLMIYALSDD</sequence>
<dbReference type="PRINTS" id="PR00706">
    <property type="entry name" value="PYROGLUPTASE"/>
</dbReference>
<evidence type="ECO:0000256" key="7">
    <source>
        <dbReference type="ARBA" id="ARBA00022801"/>
    </source>
</evidence>
<dbReference type="NCBIfam" id="TIGR00504">
    <property type="entry name" value="pyro_pdase"/>
    <property type="match status" value="1"/>
</dbReference>
<dbReference type="RefSeq" id="WP_301550410.1">
    <property type="nucleotide sequence ID" value="NZ_JAQRMZ010000001.1"/>
</dbReference>
<dbReference type="Pfam" id="PF01470">
    <property type="entry name" value="Peptidase_C15"/>
    <property type="match status" value="1"/>
</dbReference>
<comment type="catalytic activity">
    <reaction evidence="1 9">
        <text>Release of an N-terminal pyroglutamyl group from a polypeptide, the second amino acid generally not being Pro.</text>
        <dbReference type="EC" id="3.4.19.3"/>
    </reaction>
</comment>
<evidence type="ECO:0000256" key="8">
    <source>
        <dbReference type="ARBA" id="ARBA00022807"/>
    </source>
</evidence>
<dbReference type="Gene3D" id="3.40.630.20">
    <property type="entry name" value="Peptidase C15, pyroglutamyl peptidase I-like"/>
    <property type="match status" value="1"/>
</dbReference>
<dbReference type="InterPro" id="IPR033694">
    <property type="entry name" value="PGPEP1_Cys_AS"/>
</dbReference>
<feature type="active site" evidence="9">
    <location>
        <position position="80"/>
    </location>
</feature>
<reference evidence="11" key="1">
    <citation type="submission" date="2023-07" db="EMBL/GenBank/DDBJ databases">
        <title>Genomic Encyclopedia of Type Strains, Phase IV (KMG-IV): sequencing the most valuable type-strain genomes for metagenomic binning, comparative biology and taxonomic classification.</title>
        <authorList>
            <person name="Goeker M."/>
        </authorList>
    </citation>
    <scope>NUCLEOTIDE SEQUENCE [LARGE SCALE GENOMIC DNA]</scope>
    <source>
        <strain evidence="11">JSM 076093</strain>
    </source>
</reference>
<dbReference type="SUPFAM" id="SSF53182">
    <property type="entry name" value="Pyrrolidone carboxyl peptidase (pyroglutamate aminopeptidase)"/>
    <property type="match status" value="1"/>
</dbReference>
<dbReference type="Proteomes" id="UP001226720">
    <property type="component" value="Unassembled WGS sequence"/>
</dbReference>
<dbReference type="GO" id="GO:0016920">
    <property type="term" value="F:pyroglutamyl-peptidase activity"/>
    <property type="evidence" value="ECO:0007669"/>
    <property type="project" value="UniProtKB-EC"/>
</dbReference>
<evidence type="ECO:0000313" key="12">
    <source>
        <dbReference type="Proteomes" id="UP001226720"/>
    </source>
</evidence>
<keyword evidence="7 11" id="KW-0378">Hydrolase</keyword>
<evidence type="ECO:0000256" key="9">
    <source>
        <dbReference type="PROSITE-ProRule" id="PRU10076"/>
    </source>
</evidence>
<evidence type="ECO:0000256" key="5">
    <source>
        <dbReference type="ARBA" id="ARBA00022490"/>
    </source>
</evidence>
<evidence type="ECO:0000256" key="10">
    <source>
        <dbReference type="PROSITE-ProRule" id="PRU10077"/>
    </source>
</evidence>
<comment type="function">
    <text evidence="2">Removes 5-oxoproline from various penultimate amino acid residues except L-proline.</text>
</comment>
<evidence type="ECO:0000256" key="1">
    <source>
        <dbReference type="ARBA" id="ARBA00001770"/>
    </source>
</evidence>
<dbReference type="EC" id="3.4.19.3" evidence="9"/>
<feature type="active site" evidence="10">
    <location>
        <position position="142"/>
    </location>
</feature>
<dbReference type="InterPro" id="IPR000816">
    <property type="entry name" value="Peptidase_C15"/>
</dbReference>
<keyword evidence="12" id="KW-1185">Reference proteome</keyword>
<evidence type="ECO:0000313" key="11">
    <source>
        <dbReference type="EMBL" id="MDQ0482640.1"/>
    </source>
</evidence>
<dbReference type="PANTHER" id="PTHR23402">
    <property type="entry name" value="PROTEASE FAMILY C15 PYROGLUTAMYL-PEPTIDASE I-RELATED"/>
    <property type="match status" value="1"/>
</dbReference>
<evidence type="ECO:0000256" key="3">
    <source>
        <dbReference type="ARBA" id="ARBA00004496"/>
    </source>
</evidence>
<comment type="caution">
    <text evidence="11">The sequence shown here is derived from an EMBL/GenBank/DDBJ whole genome shotgun (WGS) entry which is preliminary data.</text>
</comment>
<dbReference type="EMBL" id="JAUSWM010000002">
    <property type="protein sequence ID" value="MDQ0482640.1"/>
    <property type="molecule type" value="Genomic_DNA"/>
</dbReference>
<organism evidence="11 12">
    <name type="scientific">Guptibacillus hwajinpoensis</name>
    <dbReference type="NCBI Taxonomy" id="208199"/>
    <lineage>
        <taxon>Bacteria</taxon>
        <taxon>Bacillati</taxon>
        <taxon>Bacillota</taxon>
        <taxon>Bacilli</taxon>
        <taxon>Bacillales</taxon>
        <taxon>Guptibacillaceae</taxon>
        <taxon>Guptibacillus</taxon>
    </lineage>
</organism>
<accession>A0ABU0JZW5</accession>
<dbReference type="PROSITE" id="PS01334">
    <property type="entry name" value="PYRASE_CYS"/>
    <property type="match status" value="1"/>
</dbReference>
<dbReference type="PIRSF" id="PIRSF015592">
    <property type="entry name" value="Prld-crbxl_pptds"/>
    <property type="match status" value="1"/>
</dbReference>
<proteinExistence type="inferred from homology"/>
<evidence type="ECO:0000256" key="2">
    <source>
        <dbReference type="ARBA" id="ARBA00002280"/>
    </source>
</evidence>
<comment type="subcellular location">
    <subcellularLocation>
        <location evidence="3">Cytoplasm</location>
    </subcellularLocation>
</comment>
<dbReference type="NCBIfam" id="NF009676">
    <property type="entry name" value="PRK13197.1"/>
    <property type="match status" value="1"/>
</dbReference>
<name>A0ABU0JZW5_9BACL</name>
<dbReference type="InterPro" id="IPR036440">
    <property type="entry name" value="Peptidase_C15-like_sf"/>
</dbReference>
<dbReference type="InterPro" id="IPR016125">
    <property type="entry name" value="Peptidase_C15-like"/>
</dbReference>
<dbReference type="InterPro" id="IPR033693">
    <property type="entry name" value="PGPEP1_Glu_AS"/>
</dbReference>
<keyword evidence="6" id="KW-0645">Protease</keyword>
<gene>
    <name evidence="11" type="ORF">QO000_001609</name>
</gene>
<dbReference type="PANTHER" id="PTHR23402:SF1">
    <property type="entry name" value="PYROGLUTAMYL-PEPTIDASE I"/>
    <property type="match status" value="1"/>
</dbReference>